<proteinExistence type="predicted"/>
<comment type="caution">
    <text evidence="1">The sequence shown here is derived from an EMBL/GenBank/DDBJ whole genome shotgun (WGS) entry which is preliminary data.</text>
</comment>
<reference evidence="1" key="1">
    <citation type="submission" date="2023-04" db="EMBL/GenBank/DDBJ databases">
        <title>Ambrosiozyma monospora NBRC 10751.</title>
        <authorList>
            <person name="Ichikawa N."/>
            <person name="Sato H."/>
            <person name="Tonouchi N."/>
        </authorList>
    </citation>
    <scope>NUCLEOTIDE SEQUENCE</scope>
    <source>
        <strain evidence="1">NBRC 10751</strain>
    </source>
</reference>
<accession>A0ACB5UBX6</accession>
<sequence>MVHGPIPSGPIASGGPQNGPHPSGPPPSGDFSGLPHPSGPPPSGPAPSVPPPSGSFDAPAIDTVLTSADNSNTVAKRQVSEGAGNTVQAVVGLAMAGWMLALL</sequence>
<gene>
    <name evidence="1" type="ORF">Amon02_001287100</name>
</gene>
<protein>
    <submittedName>
        <fullName evidence="1">Unnamed protein product</fullName>
    </submittedName>
</protein>
<organism evidence="1 2">
    <name type="scientific">Ambrosiozyma monospora</name>
    <name type="common">Yeast</name>
    <name type="synonym">Endomycopsis monosporus</name>
    <dbReference type="NCBI Taxonomy" id="43982"/>
    <lineage>
        <taxon>Eukaryota</taxon>
        <taxon>Fungi</taxon>
        <taxon>Dikarya</taxon>
        <taxon>Ascomycota</taxon>
        <taxon>Saccharomycotina</taxon>
        <taxon>Pichiomycetes</taxon>
        <taxon>Pichiales</taxon>
        <taxon>Pichiaceae</taxon>
        <taxon>Ambrosiozyma</taxon>
    </lineage>
</organism>
<dbReference type="EMBL" id="BSXS01016157">
    <property type="protein sequence ID" value="GMF07365.1"/>
    <property type="molecule type" value="Genomic_DNA"/>
</dbReference>
<dbReference type="Proteomes" id="UP001165064">
    <property type="component" value="Unassembled WGS sequence"/>
</dbReference>
<evidence type="ECO:0000313" key="2">
    <source>
        <dbReference type="Proteomes" id="UP001165064"/>
    </source>
</evidence>
<evidence type="ECO:0000313" key="1">
    <source>
        <dbReference type="EMBL" id="GMF07365.1"/>
    </source>
</evidence>
<keyword evidence="2" id="KW-1185">Reference proteome</keyword>
<name>A0ACB5UBX6_AMBMO</name>